<keyword evidence="9" id="KW-0175">Coiled coil</keyword>
<evidence type="ECO:0000259" key="10">
    <source>
        <dbReference type="Pfam" id="PF10451"/>
    </source>
</evidence>
<feature type="domain" description="CST complex subunit Stn1 N-terminal" evidence="10">
    <location>
        <begin position="46"/>
        <end position="251"/>
    </location>
</feature>
<dbReference type="SUPFAM" id="SSF50249">
    <property type="entry name" value="Nucleic acid-binding proteins"/>
    <property type="match status" value="1"/>
</dbReference>
<evidence type="ECO:0000256" key="7">
    <source>
        <dbReference type="ARBA" id="ARBA00023242"/>
    </source>
</evidence>
<dbReference type="InterPro" id="IPR018856">
    <property type="entry name" value="Stn1_N"/>
</dbReference>
<evidence type="ECO:0000256" key="1">
    <source>
        <dbReference type="ARBA" id="ARBA00004123"/>
    </source>
</evidence>
<reference evidence="11" key="1">
    <citation type="journal article" date="2020" name="Stud. Mycol.">
        <title>101 Dothideomycetes genomes: a test case for predicting lifestyles and emergence of pathogens.</title>
        <authorList>
            <person name="Haridas S."/>
            <person name="Albert R."/>
            <person name="Binder M."/>
            <person name="Bloem J."/>
            <person name="Labutti K."/>
            <person name="Salamov A."/>
            <person name="Andreopoulos B."/>
            <person name="Baker S."/>
            <person name="Barry K."/>
            <person name="Bills G."/>
            <person name="Bluhm B."/>
            <person name="Cannon C."/>
            <person name="Castanera R."/>
            <person name="Culley D."/>
            <person name="Daum C."/>
            <person name="Ezra D."/>
            <person name="Gonzalez J."/>
            <person name="Henrissat B."/>
            <person name="Kuo A."/>
            <person name="Liang C."/>
            <person name="Lipzen A."/>
            <person name="Lutzoni F."/>
            <person name="Magnuson J."/>
            <person name="Mondo S."/>
            <person name="Nolan M."/>
            <person name="Ohm R."/>
            <person name="Pangilinan J."/>
            <person name="Park H.-J."/>
            <person name="Ramirez L."/>
            <person name="Alfaro M."/>
            <person name="Sun H."/>
            <person name="Tritt A."/>
            <person name="Yoshinaga Y."/>
            <person name="Zwiers L.-H."/>
            <person name="Turgeon B."/>
            <person name="Goodwin S."/>
            <person name="Spatafora J."/>
            <person name="Crous P."/>
            <person name="Grigoriev I."/>
        </authorList>
    </citation>
    <scope>NUCLEOTIDE SEQUENCE</scope>
    <source>
        <strain evidence="11">CBS 183.55</strain>
    </source>
</reference>
<dbReference type="PANTHER" id="PTHR13989:SF33">
    <property type="entry name" value="CST COMPLEX SUBUNIT STN1"/>
    <property type="match status" value="1"/>
</dbReference>
<accession>A0A6A5R6G9</accession>
<evidence type="ECO:0000256" key="4">
    <source>
        <dbReference type="ARBA" id="ARBA00022454"/>
    </source>
</evidence>
<dbReference type="GO" id="GO:0003677">
    <property type="term" value="F:DNA binding"/>
    <property type="evidence" value="ECO:0007669"/>
    <property type="project" value="UniProtKB-KW"/>
</dbReference>
<evidence type="ECO:0000313" key="12">
    <source>
        <dbReference type="Proteomes" id="UP000800082"/>
    </source>
</evidence>
<dbReference type="RefSeq" id="XP_033443426.1">
    <property type="nucleotide sequence ID" value="XM_033587048.1"/>
</dbReference>
<evidence type="ECO:0000256" key="2">
    <source>
        <dbReference type="ARBA" id="ARBA00004574"/>
    </source>
</evidence>
<feature type="coiled-coil region" evidence="9">
    <location>
        <begin position="194"/>
        <end position="228"/>
    </location>
</feature>
<dbReference type="InterPro" id="IPR012340">
    <property type="entry name" value="NA-bd_OB-fold"/>
</dbReference>
<proteinExistence type="predicted"/>
<dbReference type="GO" id="GO:0005634">
    <property type="term" value="C:nucleus"/>
    <property type="evidence" value="ECO:0007669"/>
    <property type="project" value="UniProtKB-SubCell"/>
</dbReference>
<sequence length="257" mass="29095">MSTHPAKRPYRLYPAYCFPYSPTYDAWVRLAAADVHTLWSEPDYQSQNIYFCLNYPVRYVRVVGVVVAIDEITPKYSALTLDDGSGATIELKIVRHVTYQQSSGTLSSTTTISNVNVISQFGAFEIKVDNVNVEIGMILKAKGSISEFRGAKQLELRRVQIVSSTNGEAQAWTENAAFKAEVLSTPWRVTSAEHGEIKAKIRTERKKAKEYERRGREYEIKKAEYEAARAAHDAKKEAKYEARRRREEAMMNAGALI</sequence>
<keyword evidence="5" id="KW-0779">Telomere</keyword>
<dbReference type="GeneID" id="54344694"/>
<organism evidence="11 12">
    <name type="scientific">Didymella exigua CBS 183.55</name>
    <dbReference type="NCBI Taxonomy" id="1150837"/>
    <lineage>
        <taxon>Eukaryota</taxon>
        <taxon>Fungi</taxon>
        <taxon>Dikarya</taxon>
        <taxon>Ascomycota</taxon>
        <taxon>Pezizomycotina</taxon>
        <taxon>Dothideomycetes</taxon>
        <taxon>Pleosporomycetidae</taxon>
        <taxon>Pleosporales</taxon>
        <taxon>Pleosporineae</taxon>
        <taxon>Didymellaceae</taxon>
        <taxon>Didymella</taxon>
    </lineage>
</organism>
<dbReference type="Gene3D" id="2.40.50.140">
    <property type="entry name" value="Nucleic acid-binding proteins"/>
    <property type="match status" value="1"/>
</dbReference>
<keyword evidence="4" id="KW-0158">Chromosome</keyword>
<comment type="subcellular location">
    <subcellularLocation>
        <location evidence="2">Chromosome</location>
        <location evidence="2">Telomere</location>
    </subcellularLocation>
    <subcellularLocation>
        <location evidence="1">Nucleus</location>
    </subcellularLocation>
</comment>
<evidence type="ECO:0000256" key="6">
    <source>
        <dbReference type="ARBA" id="ARBA00023125"/>
    </source>
</evidence>
<keyword evidence="6" id="KW-0238">DNA-binding</keyword>
<dbReference type="AlphaFoldDB" id="A0A6A5R6G9"/>
<dbReference type="PANTHER" id="PTHR13989">
    <property type="entry name" value="REPLICATION PROTEIN A-RELATED"/>
    <property type="match status" value="1"/>
</dbReference>
<dbReference type="CDD" id="cd03524">
    <property type="entry name" value="RPA2_OBF_family"/>
    <property type="match status" value="1"/>
</dbReference>
<keyword evidence="12" id="KW-1185">Reference proteome</keyword>
<evidence type="ECO:0000256" key="3">
    <source>
        <dbReference type="ARBA" id="ARBA00017411"/>
    </source>
</evidence>
<dbReference type="GO" id="GO:0000781">
    <property type="term" value="C:chromosome, telomeric region"/>
    <property type="evidence" value="ECO:0007669"/>
    <property type="project" value="UniProtKB-SubCell"/>
</dbReference>
<dbReference type="Proteomes" id="UP000800082">
    <property type="component" value="Unassembled WGS sequence"/>
</dbReference>
<protein>
    <recommendedName>
        <fullName evidence="3">CST complex subunit STN1</fullName>
    </recommendedName>
    <alternativeName>
        <fullName evidence="8">Suppressor of cdc thirteen homolog</fullName>
    </alternativeName>
</protein>
<gene>
    <name evidence="11" type="ORF">M421DRAFT_104638</name>
</gene>
<evidence type="ECO:0000256" key="8">
    <source>
        <dbReference type="ARBA" id="ARBA00030039"/>
    </source>
</evidence>
<keyword evidence="7" id="KW-0539">Nucleus</keyword>
<dbReference type="InterPro" id="IPR040260">
    <property type="entry name" value="RFA2-like"/>
</dbReference>
<evidence type="ECO:0000313" key="11">
    <source>
        <dbReference type="EMBL" id="KAF1923173.1"/>
    </source>
</evidence>
<dbReference type="Pfam" id="PF10451">
    <property type="entry name" value="Stn1"/>
    <property type="match status" value="1"/>
</dbReference>
<dbReference type="OrthoDB" id="77828at2759"/>
<evidence type="ECO:0000256" key="9">
    <source>
        <dbReference type="SAM" id="Coils"/>
    </source>
</evidence>
<dbReference type="EMBL" id="ML979009">
    <property type="protein sequence ID" value="KAF1923173.1"/>
    <property type="molecule type" value="Genomic_DNA"/>
</dbReference>
<name>A0A6A5R6G9_9PLEO</name>
<evidence type="ECO:0000256" key="5">
    <source>
        <dbReference type="ARBA" id="ARBA00022895"/>
    </source>
</evidence>